<keyword evidence="2" id="KW-1185">Reference proteome</keyword>
<protein>
    <submittedName>
        <fullName evidence="1">24582_t:CDS:1</fullName>
    </submittedName>
</protein>
<dbReference type="Proteomes" id="UP000789901">
    <property type="component" value="Unassembled WGS sequence"/>
</dbReference>
<name>A0ABM8W327_GIGMA</name>
<evidence type="ECO:0000313" key="1">
    <source>
        <dbReference type="EMBL" id="CAG8512279.1"/>
    </source>
</evidence>
<evidence type="ECO:0000313" key="2">
    <source>
        <dbReference type="Proteomes" id="UP000789901"/>
    </source>
</evidence>
<organism evidence="1 2">
    <name type="scientific">Gigaspora margarita</name>
    <dbReference type="NCBI Taxonomy" id="4874"/>
    <lineage>
        <taxon>Eukaryota</taxon>
        <taxon>Fungi</taxon>
        <taxon>Fungi incertae sedis</taxon>
        <taxon>Mucoromycota</taxon>
        <taxon>Glomeromycotina</taxon>
        <taxon>Glomeromycetes</taxon>
        <taxon>Diversisporales</taxon>
        <taxon>Gigasporaceae</taxon>
        <taxon>Gigaspora</taxon>
    </lineage>
</organism>
<sequence length="131" mass="15272">MTDDIPSFKNIKTWKFPQAKYFEIYPYEVWLLKHFDSWAIDNNFDKQISHQTFNRALQTINIDQEAFSELHNFAQKLLNNKKSDIIATCELWNNATAATTSDMNKGVSVVKAHINLDNITNQHVKQLILND</sequence>
<accession>A0ABM8W327</accession>
<proteinExistence type="predicted"/>
<gene>
    <name evidence="1" type="ORF">GMARGA_LOCUS2741</name>
</gene>
<dbReference type="EMBL" id="CAJVQB010000897">
    <property type="protein sequence ID" value="CAG8512279.1"/>
    <property type="molecule type" value="Genomic_DNA"/>
</dbReference>
<reference evidence="1 2" key="1">
    <citation type="submission" date="2021-06" db="EMBL/GenBank/DDBJ databases">
        <authorList>
            <person name="Kallberg Y."/>
            <person name="Tangrot J."/>
            <person name="Rosling A."/>
        </authorList>
    </citation>
    <scope>NUCLEOTIDE SEQUENCE [LARGE SCALE GENOMIC DNA]</scope>
    <source>
        <strain evidence="1 2">120-4 pot B 10/14</strain>
    </source>
</reference>
<comment type="caution">
    <text evidence="1">The sequence shown here is derived from an EMBL/GenBank/DDBJ whole genome shotgun (WGS) entry which is preliminary data.</text>
</comment>